<feature type="region of interest" description="Disordered" evidence="6">
    <location>
        <begin position="59"/>
        <end position="84"/>
    </location>
</feature>
<sequence>MALTSSSVVSTKSLLQSKTLLPSSSSSSTKPNNHSSFSLLPTNYSRSIIKPISAIHAAEPAKSTNTKSSATPVPTTTTTTTPGKWSIDSWRTKKALQLPEYPNQQDLETVLQTLEAFPPIVFAGEARKLMSCSARLV</sequence>
<keyword evidence="2 5" id="KW-0808">Transferase</keyword>
<dbReference type="GO" id="GO:0009423">
    <property type="term" value="P:chorismate biosynthetic process"/>
    <property type="evidence" value="ECO:0007669"/>
    <property type="project" value="UniProtKB-UniPathway"/>
</dbReference>
<protein>
    <recommendedName>
        <fullName evidence="5">Phospho-2-dehydro-3-deoxyheptonate aldolase</fullName>
        <ecNumber evidence="5">2.5.1.54</ecNumber>
    </recommendedName>
</protein>
<dbReference type="PANTHER" id="PTHR21337">
    <property type="entry name" value="PHOSPHO-2-DEHYDRO-3-DEOXYHEPTONATE ALDOLASE 1, 2"/>
    <property type="match status" value="1"/>
</dbReference>
<dbReference type="Pfam" id="PF01474">
    <property type="entry name" value="DAHP_synth_2"/>
    <property type="match status" value="1"/>
</dbReference>
<dbReference type="STRING" id="218851.A0A2G5C3X8"/>
<dbReference type="EC" id="2.5.1.54" evidence="5"/>
<dbReference type="SUPFAM" id="SSF51569">
    <property type="entry name" value="Aldolase"/>
    <property type="match status" value="1"/>
</dbReference>
<accession>A0A2G5C3X8</accession>
<reference evidence="7 8" key="1">
    <citation type="submission" date="2017-09" db="EMBL/GenBank/DDBJ databases">
        <title>WGS assembly of Aquilegia coerulea Goldsmith.</title>
        <authorList>
            <person name="Hodges S."/>
            <person name="Kramer E."/>
            <person name="Nordborg M."/>
            <person name="Tomkins J."/>
            <person name="Borevitz J."/>
            <person name="Derieg N."/>
            <person name="Yan J."/>
            <person name="Mihaltcheva S."/>
            <person name="Hayes R.D."/>
            <person name="Rokhsar D."/>
        </authorList>
    </citation>
    <scope>NUCLEOTIDE SEQUENCE [LARGE SCALE GENOMIC DNA]</scope>
    <source>
        <strain evidence="8">cv. Goldsmith</strain>
    </source>
</reference>
<dbReference type="GO" id="GO:0008652">
    <property type="term" value="P:amino acid biosynthetic process"/>
    <property type="evidence" value="ECO:0007669"/>
    <property type="project" value="UniProtKB-KW"/>
</dbReference>
<evidence type="ECO:0000256" key="4">
    <source>
        <dbReference type="ARBA" id="ARBA00047508"/>
    </source>
</evidence>
<keyword evidence="5" id="KW-0934">Plastid</keyword>
<dbReference type="OrthoDB" id="2338at2759"/>
<evidence type="ECO:0000313" key="7">
    <source>
        <dbReference type="EMBL" id="PIA26004.1"/>
    </source>
</evidence>
<dbReference type="GO" id="GO:0003849">
    <property type="term" value="F:3-deoxy-7-phosphoheptulonate synthase activity"/>
    <property type="evidence" value="ECO:0007669"/>
    <property type="project" value="UniProtKB-EC"/>
</dbReference>
<comment type="subcellular location">
    <subcellularLocation>
        <location evidence="5">Plastid</location>
        <location evidence="5">Chloroplast</location>
    </subcellularLocation>
</comment>
<keyword evidence="3 5" id="KW-0057">Aromatic amino acid biosynthesis</keyword>
<dbReference type="Proteomes" id="UP000230069">
    <property type="component" value="Unassembled WGS sequence"/>
</dbReference>
<keyword evidence="8" id="KW-1185">Reference proteome</keyword>
<evidence type="ECO:0000256" key="5">
    <source>
        <dbReference type="RuleBase" id="RU363071"/>
    </source>
</evidence>
<evidence type="ECO:0000256" key="2">
    <source>
        <dbReference type="ARBA" id="ARBA00022679"/>
    </source>
</evidence>
<dbReference type="PANTHER" id="PTHR21337:SF0">
    <property type="entry name" value="PHOSPHO-2-DEHYDRO-3-DEOXYHEPTONATE ALDOLASE"/>
    <property type="match status" value="1"/>
</dbReference>
<feature type="compositionally biased region" description="Low complexity" evidence="6">
    <location>
        <begin position="71"/>
        <end position="82"/>
    </location>
</feature>
<dbReference type="AlphaFoldDB" id="A0A2G5C3X8"/>
<proteinExistence type="inferred from homology"/>
<dbReference type="InterPro" id="IPR002480">
    <property type="entry name" value="DAHP_synth_2"/>
</dbReference>
<gene>
    <name evidence="7" type="ORF">AQUCO_10100004v1</name>
</gene>
<keyword evidence="1 5" id="KW-0028">Amino-acid biosynthesis</keyword>
<dbReference type="UniPathway" id="UPA00053">
    <property type="reaction ID" value="UER00084"/>
</dbReference>
<keyword evidence="5" id="KW-0150">Chloroplast</keyword>
<evidence type="ECO:0000256" key="6">
    <source>
        <dbReference type="SAM" id="MobiDB-lite"/>
    </source>
</evidence>
<evidence type="ECO:0000256" key="3">
    <source>
        <dbReference type="ARBA" id="ARBA00023141"/>
    </source>
</evidence>
<evidence type="ECO:0000256" key="1">
    <source>
        <dbReference type="ARBA" id="ARBA00022605"/>
    </source>
</evidence>
<feature type="region of interest" description="Disordered" evidence="6">
    <location>
        <begin position="1"/>
        <end position="38"/>
    </location>
</feature>
<dbReference type="GO" id="GO:0009507">
    <property type="term" value="C:chloroplast"/>
    <property type="evidence" value="ECO:0007669"/>
    <property type="project" value="UniProtKB-SubCell"/>
</dbReference>
<organism evidence="7 8">
    <name type="scientific">Aquilegia coerulea</name>
    <name type="common">Rocky mountain columbine</name>
    <dbReference type="NCBI Taxonomy" id="218851"/>
    <lineage>
        <taxon>Eukaryota</taxon>
        <taxon>Viridiplantae</taxon>
        <taxon>Streptophyta</taxon>
        <taxon>Embryophyta</taxon>
        <taxon>Tracheophyta</taxon>
        <taxon>Spermatophyta</taxon>
        <taxon>Magnoliopsida</taxon>
        <taxon>Ranunculales</taxon>
        <taxon>Ranunculaceae</taxon>
        <taxon>Thalictroideae</taxon>
        <taxon>Aquilegia</taxon>
    </lineage>
</organism>
<evidence type="ECO:0000313" key="8">
    <source>
        <dbReference type="Proteomes" id="UP000230069"/>
    </source>
</evidence>
<comment type="pathway">
    <text evidence="5">Metabolic intermediate biosynthesis; chorismate biosynthesis; chorismate from D-erythrose 4-phosphate and phosphoenolpyruvate: step 1/7.</text>
</comment>
<dbReference type="EMBL" id="KZ305117">
    <property type="protein sequence ID" value="PIA26004.1"/>
    <property type="molecule type" value="Genomic_DNA"/>
</dbReference>
<name>A0A2G5C3X8_AQUCA</name>
<comment type="catalytic activity">
    <reaction evidence="4 5">
        <text>D-erythrose 4-phosphate + phosphoenolpyruvate + H2O = 7-phospho-2-dehydro-3-deoxy-D-arabino-heptonate + phosphate</text>
        <dbReference type="Rhea" id="RHEA:14717"/>
        <dbReference type="ChEBI" id="CHEBI:15377"/>
        <dbReference type="ChEBI" id="CHEBI:16897"/>
        <dbReference type="ChEBI" id="CHEBI:43474"/>
        <dbReference type="ChEBI" id="CHEBI:58394"/>
        <dbReference type="ChEBI" id="CHEBI:58702"/>
        <dbReference type="EC" id="2.5.1.54"/>
    </reaction>
</comment>
<dbReference type="GO" id="GO:0009073">
    <property type="term" value="P:aromatic amino acid family biosynthetic process"/>
    <property type="evidence" value="ECO:0007669"/>
    <property type="project" value="UniProtKB-KW"/>
</dbReference>
<keyword evidence="5" id="KW-0809">Transit peptide</keyword>
<dbReference type="InParanoid" id="A0A2G5C3X8"/>
<comment type="similarity">
    <text evidence="5">Belongs to the class-II DAHP synthase family.</text>
</comment>